<dbReference type="GO" id="GO:0008360">
    <property type="term" value="P:regulation of cell shape"/>
    <property type="evidence" value="ECO:0007669"/>
    <property type="project" value="UniProtKB-KW"/>
</dbReference>
<evidence type="ECO:0000256" key="7">
    <source>
        <dbReference type="ARBA" id="ARBA00022801"/>
    </source>
</evidence>
<dbReference type="GO" id="GO:0008658">
    <property type="term" value="F:penicillin binding"/>
    <property type="evidence" value="ECO:0007669"/>
    <property type="project" value="InterPro"/>
</dbReference>
<keyword evidence="6" id="KW-0808">Transferase</keyword>
<evidence type="ECO:0000256" key="12">
    <source>
        <dbReference type="ARBA" id="ARBA00034000"/>
    </source>
</evidence>
<dbReference type="InterPro" id="IPR001460">
    <property type="entry name" value="PCN-bd_Tpept"/>
</dbReference>
<name>A0A919W3Y8_9ACTN</name>
<comment type="catalytic activity">
    <reaction evidence="13">
        <text>[GlcNAc-(1-&gt;4)-Mur2Ac(oyl-L-Ala-gamma-D-Glu-L-Lys-D-Ala-D-Ala)](n)-di-trans,octa-cis-undecaprenyl diphosphate + beta-D-GlcNAc-(1-&gt;4)-Mur2Ac(oyl-L-Ala-gamma-D-Glu-L-Lys-D-Ala-D-Ala)-di-trans,octa-cis-undecaprenyl diphosphate = [GlcNAc-(1-&gt;4)-Mur2Ac(oyl-L-Ala-gamma-D-Glu-L-Lys-D-Ala-D-Ala)](n+1)-di-trans,octa-cis-undecaprenyl diphosphate + di-trans,octa-cis-undecaprenyl diphosphate + H(+)</text>
        <dbReference type="Rhea" id="RHEA:23708"/>
        <dbReference type="Rhea" id="RHEA-COMP:9602"/>
        <dbReference type="Rhea" id="RHEA-COMP:9603"/>
        <dbReference type="ChEBI" id="CHEBI:15378"/>
        <dbReference type="ChEBI" id="CHEBI:58405"/>
        <dbReference type="ChEBI" id="CHEBI:60033"/>
        <dbReference type="ChEBI" id="CHEBI:78435"/>
        <dbReference type="EC" id="2.4.99.28"/>
    </reaction>
</comment>
<gene>
    <name evidence="16" type="ORF">Ato02nite_028180</name>
</gene>
<reference evidence="16 17" key="1">
    <citation type="submission" date="2021-03" db="EMBL/GenBank/DDBJ databases">
        <title>Whole genome shotgun sequence of Actinoplanes toevensis NBRC 105298.</title>
        <authorList>
            <person name="Komaki H."/>
            <person name="Tamura T."/>
        </authorList>
    </citation>
    <scope>NUCLEOTIDE SEQUENCE [LARGE SCALE GENOMIC DNA]</scope>
    <source>
        <strain evidence="16 17">NBRC 105298</strain>
    </source>
</reference>
<dbReference type="FunFam" id="1.10.3810.10:FF:000001">
    <property type="entry name" value="Penicillin-binding protein 1A"/>
    <property type="match status" value="1"/>
</dbReference>
<keyword evidence="11" id="KW-0961">Cell wall biogenesis/degradation</keyword>
<keyword evidence="8" id="KW-0133">Cell shape</keyword>
<dbReference type="GO" id="GO:0071555">
    <property type="term" value="P:cell wall organization"/>
    <property type="evidence" value="ECO:0007669"/>
    <property type="project" value="UniProtKB-KW"/>
</dbReference>
<dbReference type="Proteomes" id="UP000677082">
    <property type="component" value="Unassembled WGS sequence"/>
</dbReference>
<keyword evidence="4" id="KW-0645">Protease</keyword>
<dbReference type="InterPro" id="IPR023346">
    <property type="entry name" value="Lysozyme-like_dom_sf"/>
</dbReference>
<protein>
    <submittedName>
        <fullName evidence="16">Penicillin-binding protein</fullName>
    </submittedName>
</protein>
<dbReference type="InterPro" id="IPR036950">
    <property type="entry name" value="PBP_transglycosylase"/>
</dbReference>
<evidence type="ECO:0000256" key="9">
    <source>
        <dbReference type="ARBA" id="ARBA00022984"/>
    </source>
</evidence>
<dbReference type="PANTHER" id="PTHR32282:SF33">
    <property type="entry name" value="PEPTIDOGLYCAN GLYCOSYLTRANSFERASE"/>
    <property type="match status" value="1"/>
</dbReference>
<dbReference type="GO" id="GO:0006508">
    <property type="term" value="P:proteolysis"/>
    <property type="evidence" value="ECO:0007669"/>
    <property type="project" value="UniProtKB-KW"/>
</dbReference>
<dbReference type="GO" id="GO:0009002">
    <property type="term" value="F:serine-type D-Ala-D-Ala carboxypeptidase activity"/>
    <property type="evidence" value="ECO:0007669"/>
    <property type="project" value="UniProtKB-EC"/>
</dbReference>
<sequence>MKSWFRPRDHNIFANSASLLICGLLTGVVAAAAAFPAAALSGLTVKAGESAYEALPSELSDFSSPQITRIYASDGKTQIAVMYDEFRSDVPLSQISVNVQNAIVAAEDRDFYHHNGVDLKGTVRALVSDSSGGSKQGASTLTMQYVRLSLEYSATDPKDVVAASQDTPKRKITEMKYALQLEKELSKKQILERYLNIAPFGNGAYGIYAASQIYFNKSPKDLDVAQAALLAGLVKAPTSFNPATTSGYPQAVARRQYVLDGMVTTGAITPAQEKAAVAEKVPQKVKKVGNGCVSVSKNQWGFFCDYFTRWWLQQEAFGSTTYDRQRRLNDGGYRIVTSMDLDATAAAFKRIDQQISKKNKDALMLAAVQPGTGRVLALAANRTYSLDESRNHISSDPKKAAKKLKGTYPNTTNPIISGGGDVDGYQAGSTFKMFTMVTALKQGIPLTKTIKAEKVAKTHYIVAPSSPAACPGTHFYCPGNAGESEAGTYNMWAAFGHSVNTYFVPLEEEVGAQNVVRTAEDFGIKFRASNDALLAEPGNAEQWGAFTLGVSESTPLDLANAYATLAADGNYCSPTPVTQILDQDGAKIDVGAPSCRPVVSADVARKAVDAARCPVGDSAQTGNCGGSGTAPQAHGVVGHPVFGKTGTTDSSKTAALILGTTSIVVAGYLADTDWPQTTQHMDHGTVNPAVWNTVGDYMRDKPSVQFLKP</sequence>
<organism evidence="16 17">
    <name type="scientific">Paractinoplanes toevensis</name>
    <dbReference type="NCBI Taxonomy" id="571911"/>
    <lineage>
        <taxon>Bacteria</taxon>
        <taxon>Bacillati</taxon>
        <taxon>Actinomycetota</taxon>
        <taxon>Actinomycetes</taxon>
        <taxon>Micromonosporales</taxon>
        <taxon>Micromonosporaceae</taxon>
        <taxon>Paractinoplanes</taxon>
    </lineage>
</organism>
<keyword evidence="3" id="KW-0121">Carboxypeptidase</keyword>
<dbReference type="GO" id="GO:0009252">
    <property type="term" value="P:peptidoglycan biosynthetic process"/>
    <property type="evidence" value="ECO:0007669"/>
    <property type="project" value="UniProtKB-KW"/>
</dbReference>
<evidence type="ECO:0000256" key="5">
    <source>
        <dbReference type="ARBA" id="ARBA00022676"/>
    </source>
</evidence>
<evidence type="ECO:0000256" key="3">
    <source>
        <dbReference type="ARBA" id="ARBA00022645"/>
    </source>
</evidence>
<dbReference type="RefSeq" id="WP_213006915.1">
    <property type="nucleotide sequence ID" value="NZ_BOQN01000038.1"/>
</dbReference>
<keyword evidence="10" id="KW-0511">Multifunctional enzyme</keyword>
<dbReference type="GO" id="GO:0008955">
    <property type="term" value="F:peptidoglycan glycosyltransferase activity"/>
    <property type="evidence" value="ECO:0007669"/>
    <property type="project" value="UniProtKB-EC"/>
</dbReference>
<evidence type="ECO:0000313" key="16">
    <source>
        <dbReference type="EMBL" id="GIM91025.1"/>
    </source>
</evidence>
<comment type="caution">
    <text evidence="16">The sequence shown here is derived from an EMBL/GenBank/DDBJ whole genome shotgun (WGS) entry which is preliminary data.</text>
</comment>
<keyword evidence="7" id="KW-0378">Hydrolase</keyword>
<evidence type="ECO:0000256" key="6">
    <source>
        <dbReference type="ARBA" id="ARBA00022679"/>
    </source>
</evidence>
<dbReference type="Gene3D" id="1.10.3810.10">
    <property type="entry name" value="Biosynthetic peptidoglycan transglycosylase-like"/>
    <property type="match status" value="1"/>
</dbReference>
<dbReference type="EMBL" id="BOQN01000038">
    <property type="protein sequence ID" value="GIM91025.1"/>
    <property type="molecule type" value="Genomic_DNA"/>
</dbReference>
<keyword evidence="17" id="KW-1185">Reference proteome</keyword>
<dbReference type="Pfam" id="PF00905">
    <property type="entry name" value="Transpeptidase"/>
    <property type="match status" value="1"/>
</dbReference>
<keyword evidence="9" id="KW-0573">Peptidoglycan synthesis</keyword>
<comment type="similarity">
    <text evidence="2">In the N-terminal section; belongs to the glycosyltransferase 51 family.</text>
</comment>
<dbReference type="InterPro" id="IPR012338">
    <property type="entry name" value="Beta-lactam/transpept-like"/>
</dbReference>
<dbReference type="AlphaFoldDB" id="A0A919W3Y8"/>
<comment type="similarity">
    <text evidence="1">In the C-terminal section; belongs to the transpeptidase family.</text>
</comment>
<feature type="domain" description="Penicillin-binding protein transpeptidase" evidence="14">
    <location>
        <begin position="367"/>
        <end position="652"/>
    </location>
</feature>
<evidence type="ECO:0000259" key="14">
    <source>
        <dbReference type="Pfam" id="PF00905"/>
    </source>
</evidence>
<dbReference type="InterPro" id="IPR050396">
    <property type="entry name" value="Glycosyltr_51/Transpeptidase"/>
</dbReference>
<evidence type="ECO:0000256" key="4">
    <source>
        <dbReference type="ARBA" id="ARBA00022670"/>
    </source>
</evidence>
<evidence type="ECO:0000256" key="10">
    <source>
        <dbReference type="ARBA" id="ARBA00023268"/>
    </source>
</evidence>
<evidence type="ECO:0000256" key="13">
    <source>
        <dbReference type="ARBA" id="ARBA00049902"/>
    </source>
</evidence>
<accession>A0A919W3Y8</accession>
<comment type="catalytic activity">
    <reaction evidence="12">
        <text>Preferential cleavage: (Ac)2-L-Lys-D-Ala-|-D-Ala. Also transpeptidation of peptidyl-alanyl moieties that are N-acyl substituents of D-alanine.</text>
        <dbReference type="EC" id="3.4.16.4"/>
    </reaction>
</comment>
<dbReference type="InterPro" id="IPR001264">
    <property type="entry name" value="Glyco_trans_51"/>
</dbReference>
<evidence type="ECO:0000256" key="8">
    <source>
        <dbReference type="ARBA" id="ARBA00022960"/>
    </source>
</evidence>
<dbReference type="SUPFAM" id="SSF56601">
    <property type="entry name" value="beta-lactamase/transpeptidase-like"/>
    <property type="match status" value="1"/>
</dbReference>
<evidence type="ECO:0000313" key="17">
    <source>
        <dbReference type="Proteomes" id="UP000677082"/>
    </source>
</evidence>
<evidence type="ECO:0000256" key="2">
    <source>
        <dbReference type="ARBA" id="ARBA00007739"/>
    </source>
</evidence>
<dbReference type="SUPFAM" id="SSF53955">
    <property type="entry name" value="Lysozyme-like"/>
    <property type="match status" value="1"/>
</dbReference>
<proteinExistence type="inferred from homology"/>
<dbReference type="PANTHER" id="PTHR32282">
    <property type="entry name" value="BINDING PROTEIN TRANSPEPTIDASE, PUTATIVE-RELATED"/>
    <property type="match status" value="1"/>
</dbReference>
<dbReference type="Gene3D" id="3.40.710.10">
    <property type="entry name" value="DD-peptidase/beta-lactamase superfamily"/>
    <property type="match status" value="1"/>
</dbReference>
<feature type="domain" description="Glycosyl transferase family 51" evidence="15">
    <location>
        <begin position="82"/>
        <end position="262"/>
    </location>
</feature>
<evidence type="ECO:0000259" key="15">
    <source>
        <dbReference type="Pfam" id="PF00912"/>
    </source>
</evidence>
<keyword evidence="5" id="KW-0328">Glycosyltransferase</keyword>
<dbReference type="Pfam" id="PF00912">
    <property type="entry name" value="Transgly"/>
    <property type="match status" value="1"/>
</dbReference>
<evidence type="ECO:0000256" key="1">
    <source>
        <dbReference type="ARBA" id="ARBA00007090"/>
    </source>
</evidence>
<dbReference type="GO" id="GO:0030288">
    <property type="term" value="C:outer membrane-bounded periplasmic space"/>
    <property type="evidence" value="ECO:0007669"/>
    <property type="project" value="TreeGrafter"/>
</dbReference>
<evidence type="ECO:0000256" key="11">
    <source>
        <dbReference type="ARBA" id="ARBA00023316"/>
    </source>
</evidence>